<name>A0A1V6TGZ4_9EURO</name>
<feature type="compositionally biased region" description="Low complexity" evidence="1">
    <location>
        <begin position="503"/>
        <end position="515"/>
    </location>
</feature>
<dbReference type="AlphaFoldDB" id="A0A1V6TGZ4"/>
<dbReference type="OrthoDB" id="4227586at2759"/>
<feature type="compositionally biased region" description="Polar residues" evidence="1">
    <location>
        <begin position="717"/>
        <end position="744"/>
    </location>
</feature>
<comment type="caution">
    <text evidence="2">The sequence shown here is derived from an EMBL/GenBank/DDBJ whole genome shotgun (WGS) entry which is preliminary data.</text>
</comment>
<evidence type="ECO:0008006" key="4">
    <source>
        <dbReference type="Google" id="ProtNLM"/>
    </source>
</evidence>
<feature type="compositionally biased region" description="Low complexity" evidence="1">
    <location>
        <begin position="401"/>
        <end position="410"/>
    </location>
</feature>
<gene>
    <name evidence="2" type="ORF">PENFLA_c008G10683</name>
</gene>
<sequence>MVFLRLSIKVFPREQLSSSSSSSWGRTFLGARKTTNDDSSQGSAVSTTLKKPGVFLLVLEHPEEVSLGGLAGMIQEHWAKLHPELEPLAIKKILDDTKEDLDLHPDLTVADVWVDYGKARTDGLDQRGSVRVIQRPTNAAPERFPSVDQDWDAAIVAYERKRAMKDKKEAMEAQFPAIQEEDEDGNAESLRTHSRSLSQSHIQWEHSPASPRRTNHDSHASARSPVEHRHRDLPLSSVEIPNPVITSPPAKSMGPTIAGTPPPRRESEELGESPSPAERRASSARSQPTPASVAAGSREPQPKSPKLAKRPIASSTAKRTITQMPDDAESPPISSAPNAHQQTRPTEEATASSSDMEAESAPQRIVTLPFKPGMTNGVNGQGHLAAVAKSVSKPPQKEQAETVIEVSSEGSSEEESEEESDSEDDKVEAEKKNVEQDKREAEDQAGSDDSDDSESDSESDASEENGPKDELITPRVDPPVPITEDVVDLEGDVQMEDPVVTRSSQSSDQSDLSMSKTNGTTLETRSRKRKQAPEEATSVKEARQGQAHPSTRPSTPPRSVPAVVMPSGQTRQSMSKSPAAQTSPLHRRVRAPSFSSPARQASVREENEAPPKPHPFGIGLGITQSPPSKQPIRLDISQESDATSTQDSFGGSLFPSSNVAVTNSFTSVNKQTPVIDRTKKLHSAIRGKDSPATERRSVSFVEGESLASSLDAAPRSTPRNTAISKPAPTTNATQGTPSSATSRKATPRNKSAVKPIPGTPSTSTSSKATLKAKVNNQTPKSTSEHAQAPPSSGDVIYPPGFDIDQLTQQVEIEKKAKAQAKADEKVRKEKESAEKTEIERKLQETHDSPQLGLVLTEMHNLLQKLGNSRLDMAKRRQHRTRLEVLRGDLKACEQRLEAQKSTPRQPVAKKPNVTLKDMLSSQKQEMAAKLRPEPKSAPAPRSDVYEVPSSGESESESESESDSSSDDDSESDSEAGDIMPDGQSTKLPKPRAPRSN</sequence>
<dbReference type="EMBL" id="MLQL01000008">
    <property type="protein sequence ID" value="OQE25615.1"/>
    <property type="molecule type" value="Genomic_DNA"/>
</dbReference>
<feature type="compositionally biased region" description="Basic and acidic residues" evidence="1">
    <location>
        <begin position="428"/>
        <end position="442"/>
    </location>
</feature>
<dbReference type="STRING" id="254877.A0A1V6TGZ4"/>
<feature type="compositionally biased region" description="Acidic residues" evidence="1">
    <location>
        <begin position="443"/>
        <end position="463"/>
    </location>
</feature>
<feature type="region of interest" description="Disordered" evidence="1">
    <location>
        <begin position="896"/>
        <end position="996"/>
    </location>
</feature>
<protein>
    <recommendedName>
        <fullName evidence="4">Nucleolar protein Dnt1-like N-terminal domain-containing protein</fullName>
    </recommendedName>
</protein>
<feature type="compositionally biased region" description="Acidic residues" evidence="1">
    <location>
        <begin position="485"/>
        <end position="495"/>
    </location>
</feature>
<evidence type="ECO:0000256" key="1">
    <source>
        <dbReference type="SAM" id="MobiDB-lite"/>
    </source>
</evidence>
<feature type="compositionally biased region" description="Polar residues" evidence="1">
    <location>
        <begin position="313"/>
        <end position="323"/>
    </location>
</feature>
<feature type="compositionally biased region" description="Basic and acidic residues" evidence="1">
    <location>
        <begin position="214"/>
        <end position="233"/>
    </location>
</feature>
<evidence type="ECO:0000313" key="2">
    <source>
        <dbReference type="EMBL" id="OQE25615.1"/>
    </source>
</evidence>
<feature type="compositionally biased region" description="Polar residues" evidence="1">
    <location>
        <begin position="637"/>
        <end position="672"/>
    </location>
</feature>
<feature type="compositionally biased region" description="Basic and acidic residues" evidence="1">
    <location>
        <begin position="531"/>
        <end position="543"/>
    </location>
</feature>
<feature type="compositionally biased region" description="Basic and acidic residues" evidence="1">
    <location>
        <begin position="602"/>
        <end position="611"/>
    </location>
</feature>
<feature type="compositionally biased region" description="Polar residues" evidence="1">
    <location>
        <begin position="774"/>
        <end position="785"/>
    </location>
</feature>
<feature type="compositionally biased region" description="Low complexity" evidence="1">
    <location>
        <begin position="754"/>
        <end position="773"/>
    </location>
</feature>
<dbReference type="Proteomes" id="UP000191342">
    <property type="component" value="Unassembled WGS sequence"/>
</dbReference>
<keyword evidence="3" id="KW-1185">Reference proteome</keyword>
<evidence type="ECO:0000313" key="3">
    <source>
        <dbReference type="Proteomes" id="UP000191342"/>
    </source>
</evidence>
<reference evidence="3" key="1">
    <citation type="journal article" date="2017" name="Nat. Microbiol.">
        <title>Global analysis of biosynthetic gene clusters reveals vast potential of secondary metabolite production in Penicillium species.</title>
        <authorList>
            <person name="Nielsen J.C."/>
            <person name="Grijseels S."/>
            <person name="Prigent S."/>
            <person name="Ji B."/>
            <person name="Dainat J."/>
            <person name="Nielsen K.F."/>
            <person name="Frisvad J.C."/>
            <person name="Workman M."/>
            <person name="Nielsen J."/>
        </authorList>
    </citation>
    <scope>NUCLEOTIDE SEQUENCE [LARGE SCALE GENOMIC DNA]</scope>
    <source>
        <strain evidence="3">IBT 14082</strain>
    </source>
</reference>
<feature type="compositionally biased region" description="Polar residues" evidence="1">
    <location>
        <begin position="567"/>
        <end position="584"/>
    </location>
</feature>
<feature type="compositionally biased region" description="Basic and acidic residues" evidence="1">
    <location>
        <begin position="686"/>
        <end position="697"/>
    </location>
</feature>
<feature type="compositionally biased region" description="Acidic residues" evidence="1">
    <location>
        <begin position="411"/>
        <end position="427"/>
    </location>
</feature>
<organism evidence="2 3">
    <name type="scientific">Penicillium flavigenum</name>
    <dbReference type="NCBI Taxonomy" id="254877"/>
    <lineage>
        <taxon>Eukaryota</taxon>
        <taxon>Fungi</taxon>
        <taxon>Dikarya</taxon>
        <taxon>Ascomycota</taxon>
        <taxon>Pezizomycotina</taxon>
        <taxon>Eurotiomycetes</taxon>
        <taxon>Eurotiomycetidae</taxon>
        <taxon>Eurotiales</taxon>
        <taxon>Aspergillaceae</taxon>
        <taxon>Penicillium</taxon>
    </lineage>
</organism>
<proteinExistence type="predicted"/>
<accession>A0A1V6TGZ4</accession>
<feature type="region of interest" description="Disordered" evidence="1">
    <location>
        <begin position="176"/>
        <end position="796"/>
    </location>
</feature>
<feature type="compositionally biased region" description="Polar residues" evidence="1">
    <location>
        <begin position="332"/>
        <end position="355"/>
    </location>
</feature>
<feature type="compositionally biased region" description="Acidic residues" evidence="1">
    <location>
        <begin position="953"/>
        <end position="975"/>
    </location>
</feature>
<feature type="region of interest" description="Disordered" evidence="1">
    <location>
        <begin position="819"/>
        <end position="847"/>
    </location>
</feature>